<evidence type="ECO:0000313" key="2">
    <source>
        <dbReference type="Proteomes" id="UP001152523"/>
    </source>
</evidence>
<organism evidence="1 2">
    <name type="scientific">Cuscuta epithymum</name>
    <dbReference type="NCBI Taxonomy" id="186058"/>
    <lineage>
        <taxon>Eukaryota</taxon>
        <taxon>Viridiplantae</taxon>
        <taxon>Streptophyta</taxon>
        <taxon>Embryophyta</taxon>
        <taxon>Tracheophyta</taxon>
        <taxon>Spermatophyta</taxon>
        <taxon>Magnoliopsida</taxon>
        <taxon>eudicotyledons</taxon>
        <taxon>Gunneridae</taxon>
        <taxon>Pentapetalae</taxon>
        <taxon>asterids</taxon>
        <taxon>lamiids</taxon>
        <taxon>Solanales</taxon>
        <taxon>Convolvulaceae</taxon>
        <taxon>Cuscuteae</taxon>
        <taxon>Cuscuta</taxon>
        <taxon>Cuscuta subgen. Cuscuta</taxon>
    </lineage>
</organism>
<dbReference type="Proteomes" id="UP001152523">
    <property type="component" value="Unassembled WGS sequence"/>
</dbReference>
<protein>
    <submittedName>
        <fullName evidence="1">Uncharacterized protein</fullName>
    </submittedName>
</protein>
<sequence>MQTQIDTMRVGMAELKAQNETTRVQNTEQRMSFTTAMSNLRGILINMGVTNPKMINHQFLSGGSLSNQPPSSLYAQRNYNSLPPYGQHQQPGSFGQLFEMTYAQAQLYDQPSSFAVNGCPQPPSSNPHIATTHLKAGQTHATPLVPVR</sequence>
<feature type="non-terminal residue" evidence="1">
    <location>
        <position position="148"/>
    </location>
</feature>
<dbReference type="AlphaFoldDB" id="A0AAV0FJC0"/>
<accession>A0AAV0FJC0</accession>
<dbReference type="EMBL" id="CAMAPF010000991">
    <property type="protein sequence ID" value="CAH9135746.1"/>
    <property type="molecule type" value="Genomic_DNA"/>
</dbReference>
<name>A0AAV0FJC0_9ASTE</name>
<reference evidence="1" key="1">
    <citation type="submission" date="2022-07" db="EMBL/GenBank/DDBJ databases">
        <authorList>
            <person name="Macas J."/>
            <person name="Novak P."/>
            <person name="Neumann P."/>
        </authorList>
    </citation>
    <scope>NUCLEOTIDE SEQUENCE</scope>
</reference>
<comment type="caution">
    <text evidence="1">The sequence shown here is derived from an EMBL/GenBank/DDBJ whole genome shotgun (WGS) entry which is preliminary data.</text>
</comment>
<gene>
    <name evidence="1" type="ORF">CEPIT_LOCUS34754</name>
</gene>
<evidence type="ECO:0000313" key="1">
    <source>
        <dbReference type="EMBL" id="CAH9135746.1"/>
    </source>
</evidence>
<proteinExistence type="predicted"/>
<keyword evidence="2" id="KW-1185">Reference proteome</keyword>